<evidence type="ECO:0000313" key="4">
    <source>
        <dbReference type="EMBL" id="PIW16499.1"/>
    </source>
</evidence>
<feature type="domain" description="Pyrrolo-quinoline quinone repeat" evidence="3">
    <location>
        <begin position="913"/>
        <end position="1097"/>
    </location>
</feature>
<gene>
    <name evidence="4" type="ORF">COW36_12085</name>
</gene>
<keyword evidence="2" id="KW-0325">Glycoprotein</keyword>
<dbReference type="InterPro" id="IPR015943">
    <property type="entry name" value="WD40/YVTN_repeat-like_dom_sf"/>
</dbReference>
<name>A0A2M7G3Q9_9BACT</name>
<dbReference type="InterPro" id="IPR011042">
    <property type="entry name" value="6-blade_b-propeller_TolB-like"/>
</dbReference>
<protein>
    <recommendedName>
        <fullName evidence="3">Pyrrolo-quinoline quinone repeat domain-containing protein</fullName>
    </recommendedName>
</protein>
<comment type="caution">
    <text evidence="4">The sequence shown here is derived from an EMBL/GenBank/DDBJ whole genome shotgun (WGS) entry which is preliminary data.</text>
</comment>
<dbReference type="InterPro" id="IPR002372">
    <property type="entry name" value="PQQ_rpt_dom"/>
</dbReference>
<dbReference type="Gene3D" id="2.120.10.30">
    <property type="entry name" value="TolB, C-terminal domain"/>
    <property type="match status" value="2"/>
</dbReference>
<organism evidence="4 5">
    <name type="scientific">bacterium (Candidatus Blackallbacteria) CG17_big_fil_post_rev_8_21_14_2_50_48_46</name>
    <dbReference type="NCBI Taxonomy" id="2014261"/>
    <lineage>
        <taxon>Bacteria</taxon>
        <taxon>Candidatus Blackallbacteria</taxon>
    </lineage>
</organism>
<dbReference type="EMBL" id="PFFQ01000037">
    <property type="protein sequence ID" value="PIW16499.1"/>
    <property type="molecule type" value="Genomic_DNA"/>
</dbReference>
<evidence type="ECO:0000259" key="3">
    <source>
        <dbReference type="Pfam" id="PF13360"/>
    </source>
</evidence>
<accession>A0A2M7G3Q9</accession>
<dbReference type="Proteomes" id="UP000231019">
    <property type="component" value="Unassembled WGS sequence"/>
</dbReference>
<dbReference type="PANTHER" id="PTHR10680:SF14">
    <property type="entry name" value="PEPTIDYL-GLYCINE ALPHA-AMIDATING MONOOXYGENASE"/>
    <property type="match status" value="1"/>
</dbReference>
<dbReference type="AlphaFoldDB" id="A0A2M7G3Q9"/>
<evidence type="ECO:0000256" key="2">
    <source>
        <dbReference type="ARBA" id="ARBA00023180"/>
    </source>
</evidence>
<evidence type="ECO:0000313" key="5">
    <source>
        <dbReference type="Proteomes" id="UP000231019"/>
    </source>
</evidence>
<dbReference type="SUPFAM" id="SSF101898">
    <property type="entry name" value="NHL repeat"/>
    <property type="match status" value="2"/>
</dbReference>
<dbReference type="InterPro" id="IPR011048">
    <property type="entry name" value="Haem_d1_sf"/>
</dbReference>
<reference evidence="4 5" key="1">
    <citation type="submission" date="2017-09" db="EMBL/GenBank/DDBJ databases">
        <title>Depth-based differentiation of microbial function through sediment-hosted aquifers and enrichment of novel symbionts in the deep terrestrial subsurface.</title>
        <authorList>
            <person name="Probst A.J."/>
            <person name="Ladd B."/>
            <person name="Jarett J.K."/>
            <person name="Geller-Mcgrath D.E."/>
            <person name="Sieber C.M."/>
            <person name="Emerson J.B."/>
            <person name="Anantharaman K."/>
            <person name="Thomas B.C."/>
            <person name="Malmstrom R."/>
            <person name="Stieglmeier M."/>
            <person name="Klingl A."/>
            <person name="Woyke T."/>
            <person name="Ryan C.M."/>
            <person name="Banfield J.F."/>
        </authorList>
    </citation>
    <scope>NUCLEOTIDE SEQUENCE [LARGE SCALE GENOMIC DNA]</scope>
    <source>
        <strain evidence="4">CG17_big_fil_post_rev_8_21_14_2_50_48_46</strain>
    </source>
</reference>
<dbReference type="SUPFAM" id="SSF51004">
    <property type="entry name" value="C-terminal (heme d1) domain of cytochrome cd1-nitrite reductase"/>
    <property type="match status" value="1"/>
</dbReference>
<evidence type="ECO:0000256" key="1">
    <source>
        <dbReference type="ARBA" id="ARBA00022729"/>
    </source>
</evidence>
<dbReference type="Gene3D" id="3.90.640.10">
    <property type="entry name" value="Actin, Chain A, domain 4"/>
    <property type="match status" value="1"/>
</dbReference>
<dbReference type="Pfam" id="PF13360">
    <property type="entry name" value="PQQ_2"/>
    <property type="match status" value="1"/>
</dbReference>
<dbReference type="PANTHER" id="PTHR10680">
    <property type="entry name" value="PEPTIDYL-GLYCINE ALPHA-AMIDATING MONOOXYGENASE"/>
    <property type="match status" value="1"/>
</dbReference>
<keyword evidence="1" id="KW-0732">Signal</keyword>
<sequence>MPELEQETVLIEKLKQRSLVSQETIDTLVARQSSRYEQAQAQLKGTIYAIQRAERKLVVRDALSGECLKEIELGSGGSSTSGVPSVPSESLEVSLFQSETGAASGLYLWEPADAYGLLVTEASAYLYPPSIFDAETLLRSSHCYSPLGSEFPAFDLFLDENGDYLLVCEREAGTVTVISTQNHQVLACLGVRPQGLKKAMNVIFDSPNLCAYLTDNQSSMLYLLDLESLQIEKIDIGLSGYALGNLALSPDGRHLFLLTLKPNESLLYLDLETHELIRDLPLKGHLFSTGQSKPYDLMTLTPDLRHLLLLTYQDEPDPVSPLITLIDADRGRVTQRYALQDQTLPVLLAFPQTNPLKDCQKSVLELLLEEKIISAQTLASLQVVDLDAPDAPDEGQGAVPTLVPLAAEPIALSPEISLPLIVKVLCDKFYAQTEIELSAQAEALVRLEAAAEEARQFLEGHDAVDIQLSELVEQHALVVYLTRKEVLALIEQYLLERSLSEAHPKQCPQCAALLQSWDCESCGLELESPERKQKKAKSSLTPASHAYSQHIPLADPLRKRLLVLDQNRTLDWVLDADRLAEMSPWQMLWLPNKNLLLVDRDNSQIHELGPSGQVKWTLAQEQPETQLSFPVKATYFSDGNQELFLIVDQGNHRVLALDRQGQIHWQYGVQGEPGSDLGFLDMPFDLQWTANQTALIVDAGNNRVLEVNLNDGQVVRVFGEELGLAGPVFAQRLYNDTTLIVDAGNYRVLELDLEGDLVNECFYFREDLGDAMRIDMPTFVMRGDRQNLILMDEEKVIELLPGKRRLIWSSLLEHLARRIEIASESQEAAEHYSQSFFQYKMPNMDELVERLRKKGQGHELAGLNARLMEKFQELLEVRREIDSQRAERVRVKDFKRTQLMNLPIYCIDRTHHYIAAVNRKGQPLWHFGTDPSHRLQRPGLVTETENSLLIPDTGNHRVLEVEKESQKILWQVGGKLERVLNQPRSAYRTLSGNTLIADQGNRRLVEFNAHGQQVWEFKNLVHIASPYFAAEQGTGTILFADWALQMIKEIRRDGTLIWSYGQSRRVGRGPNQLSSPEYAVRLPAGSTLIADTHNDRVIEVSPHQQILWEYAGSEEQPLSKPCFCKRLANGNTLIAADNFRQMQEVDESGHLCWSFELGNQPLVKD</sequence>
<dbReference type="Gene3D" id="2.130.10.10">
    <property type="entry name" value="YVTN repeat-like/Quinoprotein amine dehydrogenase"/>
    <property type="match status" value="1"/>
</dbReference>
<dbReference type="GO" id="GO:0005576">
    <property type="term" value="C:extracellular region"/>
    <property type="evidence" value="ECO:0007669"/>
    <property type="project" value="TreeGrafter"/>
</dbReference>
<proteinExistence type="predicted"/>